<evidence type="ECO:0000256" key="11">
    <source>
        <dbReference type="ARBA" id="ARBA00023211"/>
    </source>
</evidence>
<reference evidence="17 18" key="1">
    <citation type="submission" date="2017-03" db="EMBL/GenBank/DDBJ databases">
        <title>Genomes of endolithic fungi from Antarctica.</title>
        <authorList>
            <person name="Coleine C."/>
            <person name="Masonjones S."/>
            <person name="Stajich J.E."/>
        </authorList>
    </citation>
    <scope>NUCLEOTIDE SEQUENCE [LARGE SCALE GENOMIC DNA]</scope>
    <source>
        <strain evidence="17 18">CCFEE 5184</strain>
    </source>
</reference>
<evidence type="ECO:0000259" key="16">
    <source>
        <dbReference type="SMART" id="SM01011"/>
    </source>
</evidence>
<comment type="caution">
    <text evidence="17">The sequence shown here is derived from an EMBL/GenBank/DDBJ whole genome shotgun (WGS) entry which is preliminary data.</text>
</comment>
<proteinExistence type="inferred from homology"/>
<evidence type="ECO:0000256" key="3">
    <source>
        <dbReference type="ARBA" id="ARBA00002443"/>
    </source>
</evidence>
<dbReference type="InterPro" id="IPR058345">
    <property type="entry name" value="DUF8032"/>
</dbReference>
<feature type="compositionally biased region" description="Polar residues" evidence="15">
    <location>
        <begin position="935"/>
        <end position="948"/>
    </location>
</feature>
<feature type="domain" description="Aminopeptidase P N-terminal" evidence="16">
    <location>
        <begin position="23"/>
        <end position="168"/>
    </location>
</feature>
<evidence type="ECO:0000256" key="4">
    <source>
        <dbReference type="ARBA" id="ARBA00008766"/>
    </source>
</evidence>
<dbReference type="PANTHER" id="PTHR43226">
    <property type="entry name" value="XAA-PRO AMINOPEPTIDASE 3"/>
    <property type="match status" value="1"/>
</dbReference>
<protein>
    <recommendedName>
        <fullName evidence="5">Xaa-Pro aminopeptidase</fullName>
        <ecNumber evidence="5">3.4.11.9</ecNumber>
    </recommendedName>
    <alternativeName>
        <fullName evidence="12">Aminoacylproline aminopeptidase</fullName>
    </alternativeName>
    <alternativeName>
        <fullName evidence="13">Prolidase</fullName>
    </alternativeName>
</protein>
<sequence>MAQTHPDNLGIRLSAKGSGLDKYPAKSHARRVAVKIDVTKGLIVLAATPAAVYPNSDQPVPFRQDRYFYYASGCNEPGCYVTYDIAKDNLVLWLPEIDKRKVVWFGRGSTVKEALERYDVDEAKYITSSQDLGGGVTKFETILKNYITRSRGFGTYIYTLVGSLPDSSIRESLLRARDREPRLQYALNACRIIKDEHEIGLIRKANAITAEAHRAVLYSLYRLNNEAGVEAEYMRVCIARHAKEQAYSPIAGSGPNASVLHYVKNDEDFSDRQMMVLDAGCEVGCYAADVTRSFPLNKPQPGTWPSKEAEEVYKLVAKVQEACIAEMRPGKSFVQITRLAFDMTLDGLLELGVLKGEREEIKNVGTHFAFFPHGLGHHLGLEVHDVAPQAPPKSVSPEQWHTDGTNPVPEYRHVHSPDGKARIAFPFQHEGDSSLREYTIRCDIVDTVFAKHSEESITANQIHDCVPGEQDFERETANQVSVALAKLNPSLRGQKDILRRAVECYYCVSERTDGDGHCERCGTVDAEKPDMPPLPPNFDFTGGSPFYTAPPPTNQEDNTGYAGGHDYSILEPGMVVTVEPGLYFNTYLLDNFFLNNPKHNSFIDQDVLKRFMSVGGVRIEDDILVTKRGWENLTTAVKGEEMLGVIREGAAAGANRSTSVSDRFSSGYAGDRRSIAAIPGGEQGAGVNIETPDDFGQHPSQLSGGLGRSQTVLRREGTGTSRNSNAPPDQQGLPSPIWSPDFSQLPTPSEQHEYFGPSDPMSTGQHTVSAGKTSSDSGQNNALDRWSQRRLQRLNTEQGFREQRQGGQSILSPPLPSEQSAGFNAAAAGPYSGQESQPQPPLHQQPQPHTAQQPAYPSARTAPPAHPNAGLAIQTQPAYSQQQYSPPDSASHSQSQDPSRAQSQQGRSFSQQEDTSMSANNGSLPAPRSAKSGAGNRQSVHNGLSSRESSAVGSGQQQQGMPAFNASVVPPAGQGQAYKGSVQGQQQGDVGRVTPQPVQLGEDMTEEDVNQLIKDHKELREKYTKVKKYYFEKEDQVKQLQNSLAHQRLSLSRTSLDDSEYTTRFNRLDGLIAQLAFSIRKSWRTLPDWLHRSVNKDAVATGKQEMTAAGRTFISRWLVEDCFDKYFHPDLDTPLSAQLRLIQRNIRSFAPHAQTVEEEEFLTSKVVNWRLSTLEGLQDALRSPQCPANRAAFTDMLKEQLIGALAVHLQDPPPSDLEGGVHMIIELVVSIAIHLPVESRDVVIEYFKPGFSIMPEQMKLESGIPPLGVSIHDENAERASIRSASSEHTDITELSNPSGGADPPRKRSMLSALTGTGKTKNAPSAQQGKHSGAGGSSSSLNRPESSQGVKEDLPPRVRMAAGIGVSIRGRPQQLPDFFSRNGLTEHDLARCLRFVQARFPADSYNVRPLELQGGCSFTLSVEPIHHGSTADESSFDLGIIVQFRLRKHAVPIDTAVEASRIYSPLAPRTEELGQLAIGGEGGGRQCLQALSLSCVPGERFSEIQPRTPTLDNATLEKSTALMRSFSDFFAVQWRVGKWYQPTLSGCTGRVGSSILSRLASLERDLPTAALRQRARWTRETVEEGALDGLPVVLTHGDLVP</sequence>
<dbReference type="PROSITE" id="PS00491">
    <property type="entry name" value="PROLINE_PEPTIDASE"/>
    <property type="match status" value="1"/>
</dbReference>
<keyword evidence="6" id="KW-0031">Aminopeptidase</keyword>
<keyword evidence="7" id="KW-0645">Protease</keyword>
<feature type="compositionally biased region" description="Low complexity" evidence="15">
    <location>
        <begin position="844"/>
        <end position="857"/>
    </location>
</feature>
<feature type="compositionally biased region" description="Polar residues" evidence="15">
    <location>
        <begin position="892"/>
        <end position="923"/>
    </location>
</feature>
<evidence type="ECO:0000256" key="5">
    <source>
        <dbReference type="ARBA" id="ARBA00012574"/>
    </source>
</evidence>
<dbReference type="SMART" id="SM01011">
    <property type="entry name" value="AMP_N"/>
    <property type="match status" value="1"/>
</dbReference>
<evidence type="ECO:0000256" key="6">
    <source>
        <dbReference type="ARBA" id="ARBA00022438"/>
    </source>
</evidence>
<dbReference type="InterPro" id="IPR052433">
    <property type="entry name" value="X-Pro_dipept-like"/>
</dbReference>
<comment type="catalytic activity">
    <reaction evidence="1">
        <text>Release of any N-terminal amino acid, including proline, that is linked to proline, even from a dipeptide or tripeptide.</text>
        <dbReference type="EC" id="3.4.11.9"/>
    </reaction>
</comment>
<feature type="compositionally biased region" description="Polar residues" evidence="15">
    <location>
        <begin position="1311"/>
        <end position="1323"/>
    </location>
</feature>
<feature type="region of interest" description="Disordered" evidence="15">
    <location>
        <begin position="1278"/>
        <end position="1356"/>
    </location>
</feature>
<evidence type="ECO:0000256" key="1">
    <source>
        <dbReference type="ARBA" id="ARBA00001424"/>
    </source>
</evidence>
<keyword evidence="18" id="KW-1185">Reference proteome</keyword>
<dbReference type="Pfam" id="PF05195">
    <property type="entry name" value="AMP_N"/>
    <property type="match status" value="1"/>
</dbReference>
<dbReference type="SUPFAM" id="SSF55920">
    <property type="entry name" value="Creatinase/aminopeptidase"/>
    <property type="match status" value="2"/>
</dbReference>
<dbReference type="EC" id="3.4.11.9" evidence="5"/>
<evidence type="ECO:0000256" key="2">
    <source>
        <dbReference type="ARBA" id="ARBA00001936"/>
    </source>
</evidence>
<dbReference type="InterPro" id="IPR029149">
    <property type="entry name" value="Creatin/AminoP/Spt16_N"/>
</dbReference>
<dbReference type="Gene3D" id="3.40.350.10">
    <property type="entry name" value="Creatinase/prolidase N-terminal domain"/>
    <property type="match status" value="1"/>
</dbReference>
<feature type="region of interest" description="Disordered" evidence="15">
    <location>
        <begin position="798"/>
        <end position="990"/>
    </location>
</feature>
<dbReference type="GO" id="GO:0006508">
    <property type="term" value="P:proteolysis"/>
    <property type="evidence" value="ECO:0007669"/>
    <property type="project" value="UniProtKB-KW"/>
</dbReference>
<dbReference type="InterPro" id="IPR007865">
    <property type="entry name" value="Aminopep_P_N"/>
</dbReference>
<evidence type="ECO:0000313" key="17">
    <source>
        <dbReference type="EMBL" id="TKA70344.1"/>
    </source>
</evidence>
<keyword evidence="10" id="KW-0482">Metalloprotease</keyword>
<dbReference type="InterPro" id="IPR000994">
    <property type="entry name" value="Pept_M24"/>
</dbReference>
<name>A0A4U0X250_9PEZI</name>
<dbReference type="InterPro" id="IPR001131">
    <property type="entry name" value="Peptidase_M24B_aminopep-P_CS"/>
</dbReference>
<evidence type="ECO:0000256" key="15">
    <source>
        <dbReference type="SAM" id="MobiDB-lite"/>
    </source>
</evidence>
<keyword evidence="11" id="KW-0464">Manganese</keyword>
<dbReference type="PANTHER" id="PTHR43226:SF3">
    <property type="entry name" value="XAA-PRO AMINOPEPTIDASE AN0832-RELATED"/>
    <property type="match status" value="1"/>
</dbReference>
<gene>
    <name evidence="17" type="ORF">B0A55_07419</name>
</gene>
<evidence type="ECO:0000256" key="13">
    <source>
        <dbReference type="ARBA" id="ARBA00032413"/>
    </source>
</evidence>
<dbReference type="OrthoDB" id="4155914at2759"/>
<accession>A0A4U0X250</accession>
<organism evidence="17 18">
    <name type="scientific">Friedmanniomyces simplex</name>
    <dbReference type="NCBI Taxonomy" id="329884"/>
    <lineage>
        <taxon>Eukaryota</taxon>
        <taxon>Fungi</taxon>
        <taxon>Dikarya</taxon>
        <taxon>Ascomycota</taxon>
        <taxon>Pezizomycotina</taxon>
        <taxon>Dothideomycetes</taxon>
        <taxon>Dothideomycetidae</taxon>
        <taxon>Mycosphaerellales</taxon>
        <taxon>Teratosphaeriaceae</taxon>
        <taxon>Friedmanniomyces</taxon>
    </lineage>
</organism>
<dbReference type="STRING" id="329884.A0A4U0X250"/>
<dbReference type="GO" id="GO:0070006">
    <property type="term" value="F:metalloaminopeptidase activity"/>
    <property type="evidence" value="ECO:0007669"/>
    <property type="project" value="InterPro"/>
</dbReference>
<feature type="region of interest" description="Disordered" evidence="15">
    <location>
        <begin position="678"/>
        <end position="786"/>
    </location>
</feature>
<evidence type="ECO:0000256" key="8">
    <source>
        <dbReference type="ARBA" id="ARBA00022723"/>
    </source>
</evidence>
<dbReference type="Pfam" id="PF00557">
    <property type="entry name" value="Peptidase_M24"/>
    <property type="match status" value="2"/>
</dbReference>
<dbReference type="EMBL" id="NAJQ01000400">
    <property type="protein sequence ID" value="TKA70344.1"/>
    <property type="molecule type" value="Genomic_DNA"/>
</dbReference>
<evidence type="ECO:0000256" key="10">
    <source>
        <dbReference type="ARBA" id="ARBA00023049"/>
    </source>
</evidence>
<evidence type="ECO:0000313" key="18">
    <source>
        <dbReference type="Proteomes" id="UP000309340"/>
    </source>
</evidence>
<evidence type="ECO:0000256" key="7">
    <source>
        <dbReference type="ARBA" id="ARBA00022670"/>
    </source>
</evidence>
<feature type="compositionally biased region" description="Low complexity" evidence="15">
    <location>
        <begin position="980"/>
        <end position="990"/>
    </location>
</feature>
<dbReference type="SUPFAM" id="SSF53092">
    <property type="entry name" value="Creatinase/prolidase N-terminal domain"/>
    <property type="match status" value="1"/>
</dbReference>
<dbReference type="InterPro" id="IPR036005">
    <property type="entry name" value="Creatinase/aminopeptidase-like"/>
</dbReference>
<comment type="similarity">
    <text evidence="4 14">Belongs to the peptidase M24B family.</text>
</comment>
<dbReference type="Proteomes" id="UP000309340">
    <property type="component" value="Unassembled WGS sequence"/>
</dbReference>
<feature type="compositionally biased region" description="Basic and acidic residues" evidence="15">
    <location>
        <begin position="1278"/>
        <end position="1291"/>
    </location>
</feature>
<feature type="compositionally biased region" description="Low complexity" evidence="15">
    <location>
        <begin position="876"/>
        <end position="891"/>
    </location>
</feature>
<keyword evidence="9" id="KW-0378">Hydrolase</keyword>
<feature type="compositionally biased region" description="Polar residues" evidence="15">
    <location>
        <begin position="760"/>
        <end position="782"/>
    </location>
</feature>
<evidence type="ECO:0000256" key="12">
    <source>
        <dbReference type="ARBA" id="ARBA00030849"/>
    </source>
</evidence>
<dbReference type="Gene3D" id="3.90.230.10">
    <property type="entry name" value="Creatinase/methionine aminopeptidase superfamily"/>
    <property type="match status" value="2"/>
</dbReference>
<comment type="cofactor">
    <cofactor evidence="2">
        <name>Mn(2+)</name>
        <dbReference type="ChEBI" id="CHEBI:29035"/>
    </cofactor>
</comment>
<evidence type="ECO:0000256" key="9">
    <source>
        <dbReference type="ARBA" id="ARBA00022801"/>
    </source>
</evidence>
<evidence type="ECO:0000256" key="14">
    <source>
        <dbReference type="RuleBase" id="RU000590"/>
    </source>
</evidence>
<keyword evidence="8 14" id="KW-0479">Metal-binding</keyword>
<feature type="compositionally biased region" description="Low complexity" evidence="15">
    <location>
        <begin position="949"/>
        <end position="960"/>
    </location>
</feature>
<dbReference type="Pfam" id="PF26087">
    <property type="entry name" value="DUF8032"/>
    <property type="match status" value="1"/>
</dbReference>
<comment type="function">
    <text evidence="3">Catalyzes the removal of a penultimate prolyl residue from the N-termini of peptides.</text>
</comment>
<feature type="compositionally biased region" description="Polar residues" evidence="15">
    <location>
        <begin position="698"/>
        <end position="728"/>
    </location>
</feature>
<dbReference type="GO" id="GO:0030145">
    <property type="term" value="F:manganese ion binding"/>
    <property type="evidence" value="ECO:0007669"/>
    <property type="project" value="InterPro"/>
</dbReference>